<dbReference type="AlphaFoldDB" id="A0A5B7DIV7"/>
<protein>
    <submittedName>
        <fullName evidence="2">Uncharacterized protein</fullName>
    </submittedName>
</protein>
<feature type="compositionally biased region" description="Polar residues" evidence="1">
    <location>
        <begin position="41"/>
        <end position="54"/>
    </location>
</feature>
<organism evidence="2 3">
    <name type="scientific">Portunus trituberculatus</name>
    <name type="common">Swimming crab</name>
    <name type="synonym">Neptunus trituberculatus</name>
    <dbReference type="NCBI Taxonomy" id="210409"/>
    <lineage>
        <taxon>Eukaryota</taxon>
        <taxon>Metazoa</taxon>
        <taxon>Ecdysozoa</taxon>
        <taxon>Arthropoda</taxon>
        <taxon>Crustacea</taxon>
        <taxon>Multicrustacea</taxon>
        <taxon>Malacostraca</taxon>
        <taxon>Eumalacostraca</taxon>
        <taxon>Eucarida</taxon>
        <taxon>Decapoda</taxon>
        <taxon>Pleocyemata</taxon>
        <taxon>Brachyura</taxon>
        <taxon>Eubrachyura</taxon>
        <taxon>Portunoidea</taxon>
        <taxon>Portunidae</taxon>
        <taxon>Portuninae</taxon>
        <taxon>Portunus</taxon>
    </lineage>
</organism>
<proteinExistence type="predicted"/>
<reference evidence="2 3" key="1">
    <citation type="submission" date="2019-05" db="EMBL/GenBank/DDBJ databases">
        <title>Another draft genome of Portunus trituberculatus and its Hox gene families provides insights of decapod evolution.</title>
        <authorList>
            <person name="Jeong J.-H."/>
            <person name="Song I."/>
            <person name="Kim S."/>
            <person name="Choi T."/>
            <person name="Kim D."/>
            <person name="Ryu S."/>
            <person name="Kim W."/>
        </authorList>
    </citation>
    <scope>NUCLEOTIDE SEQUENCE [LARGE SCALE GENOMIC DNA]</scope>
    <source>
        <tissue evidence="2">Muscle</tissue>
    </source>
</reference>
<evidence type="ECO:0000313" key="2">
    <source>
        <dbReference type="EMBL" id="MPC21065.1"/>
    </source>
</evidence>
<gene>
    <name evidence="2" type="ORF">E2C01_014038</name>
</gene>
<dbReference type="EMBL" id="VSRR010000939">
    <property type="protein sequence ID" value="MPC21065.1"/>
    <property type="molecule type" value="Genomic_DNA"/>
</dbReference>
<dbReference type="Proteomes" id="UP000324222">
    <property type="component" value="Unassembled WGS sequence"/>
</dbReference>
<comment type="caution">
    <text evidence="2">The sequence shown here is derived from an EMBL/GenBank/DDBJ whole genome shotgun (WGS) entry which is preliminary data.</text>
</comment>
<feature type="compositionally biased region" description="Low complexity" evidence="1">
    <location>
        <begin position="55"/>
        <end position="65"/>
    </location>
</feature>
<evidence type="ECO:0000313" key="3">
    <source>
        <dbReference type="Proteomes" id="UP000324222"/>
    </source>
</evidence>
<feature type="region of interest" description="Disordered" evidence="1">
    <location>
        <begin position="1"/>
        <end position="65"/>
    </location>
</feature>
<name>A0A5B7DIV7_PORTR</name>
<sequence length="65" mass="7168">MLYSWREAATGRGEGTCRPGDTGAAGEKVRIRTRKTRRPQSDSSTTHNTHQAVASTSSWTSWKTT</sequence>
<evidence type="ECO:0000256" key="1">
    <source>
        <dbReference type="SAM" id="MobiDB-lite"/>
    </source>
</evidence>
<accession>A0A5B7DIV7</accession>
<keyword evidence="3" id="KW-1185">Reference proteome</keyword>